<dbReference type="EMBL" id="BSXT01000039">
    <property type="protein sequence ID" value="GMF15652.1"/>
    <property type="molecule type" value="Genomic_DNA"/>
</dbReference>
<accession>A0A9W6WSD6</accession>
<protein>
    <submittedName>
        <fullName evidence="1">Unnamed protein product</fullName>
    </submittedName>
</protein>
<sequence length="106" mass="11402">MAETTENSDDTRVESSDGLPTAMMLVDGATRCVKIDSGVRFSVAGTDWITRGERKTVDAPVTYIEGIGGFLLDVLGVWTFDMVNSYGQAVTIVACIVDGCKDEFLV</sequence>
<dbReference type="Proteomes" id="UP001165121">
    <property type="component" value="Unassembled WGS sequence"/>
</dbReference>
<name>A0A9W6WSD6_9STRA</name>
<reference evidence="1" key="1">
    <citation type="submission" date="2023-04" db="EMBL/GenBank/DDBJ databases">
        <title>Phytophthora fragariaefolia NBRC 109709.</title>
        <authorList>
            <person name="Ichikawa N."/>
            <person name="Sato H."/>
            <person name="Tonouchi N."/>
        </authorList>
    </citation>
    <scope>NUCLEOTIDE SEQUENCE</scope>
    <source>
        <strain evidence="1">NBRC 109709</strain>
    </source>
</reference>
<organism evidence="1 2">
    <name type="scientific">Phytophthora fragariaefolia</name>
    <dbReference type="NCBI Taxonomy" id="1490495"/>
    <lineage>
        <taxon>Eukaryota</taxon>
        <taxon>Sar</taxon>
        <taxon>Stramenopiles</taxon>
        <taxon>Oomycota</taxon>
        <taxon>Peronosporomycetes</taxon>
        <taxon>Peronosporales</taxon>
        <taxon>Peronosporaceae</taxon>
        <taxon>Phytophthora</taxon>
    </lineage>
</organism>
<keyword evidence="2" id="KW-1185">Reference proteome</keyword>
<dbReference type="OrthoDB" id="127257at2759"/>
<gene>
    <name evidence="1" type="ORF">Pfra01_000050600</name>
</gene>
<comment type="caution">
    <text evidence="1">The sequence shown here is derived from an EMBL/GenBank/DDBJ whole genome shotgun (WGS) entry which is preliminary data.</text>
</comment>
<evidence type="ECO:0000313" key="2">
    <source>
        <dbReference type="Proteomes" id="UP001165121"/>
    </source>
</evidence>
<proteinExistence type="predicted"/>
<evidence type="ECO:0000313" key="1">
    <source>
        <dbReference type="EMBL" id="GMF15652.1"/>
    </source>
</evidence>
<dbReference type="AlphaFoldDB" id="A0A9W6WSD6"/>